<feature type="compositionally biased region" description="Low complexity" evidence="1">
    <location>
        <begin position="138"/>
        <end position="148"/>
    </location>
</feature>
<dbReference type="InterPro" id="IPR001715">
    <property type="entry name" value="CH_dom"/>
</dbReference>
<dbReference type="Ensembl" id="ENSOTST00005137419.1">
    <property type="protein sequence ID" value="ENSOTSP00005146776.1"/>
    <property type="gene ID" value="ENSOTSG00005062806.1"/>
</dbReference>
<feature type="region of interest" description="Disordered" evidence="1">
    <location>
        <begin position="1"/>
        <end position="30"/>
    </location>
</feature>
<dbReference type="AlphaFoldDB" id="A0AAZ3RZ65"/>
<reference evidence="3" key="3">
    <citation type="submission" date="2025-09" db="UniProtKB">
        <authorList>
            <consortium name="Ensembl"/>
        </authorList>
    </citation>
    <scope>IDENTIFICATION</scope>
</reference>
<dbReference type="GO" id="GO:0007288">
    <property type="term" value="P:sperm axoneme assembly"/>
    <property type="evidence" value="ECO:0007669"/>
    <property type="project" value="TreeGrafter"/>
</dbReference>
<evidence type="ECO:0000259" key="2">
    <source>
        <dbReference type="PROSITE" id="PS50021"/>
    </source>
</evidence>
<dbReference type="Pfam" id="PF24529">
    <property type="entry name" value="CFAP47"/>
    <property type="match status" value="1"/>
</dbReference>
<dbReference type="Proteomes" id="UP000694402">
    <property type="component" value="Unassembled WGS sequence"/>
</dbReference>
<dbReference type="InterPro" id="IPR056343">
    <property type="entry name" value="CFAP47_dom"/>
</dbReference>
<reference evidence="3" key="2">
    <citation type="submission" date="2025-08" db="UniProtKB">
        <authorList>
            <consortium name="Ensembl"/>
        </authorList>
    </citation>
    <scope>IDENTIFICATION</scope>
</reference>
<evidence type="ECO:0000313" key="4">
    <source>
        <dbReference type="Proteomes" id="UP000694402"/>
    </source>
</evidence>
<feature type="domain" description="Calponin-homology (CH)" evidence="2">
    <location>
        <begin position="463"/>
        <end position="587"/>
    </location>
</feature>
<dbReference type="PANTHER" id="PTHR45912">
    <property type="entry name" value="CILIA- AND FLAGELLA-ASSOCIATED PROTEIN 47"/>
    <property type="match status" value="1"/>
</dbReference>
<reference evidence="4" key="1">
    <citation type="journal article" date="2018" name="PLoS ONE">
        <title>Chinook salmon (Oncorhynchus tshawytscha) genome and transcriptome.</title>
        <authorList>
            <person name="Christensen K.A."/>
            <person name="Leong J.S."/>
            <person name="Sakhrani D."/>
            <person name="Biagi C.A."/>
            <person name="Minkley D.R."/>
            <person name="Withler R.E."/>
            <person name="Rondeau E.B."/>
            <person name="Koop B.F."/>
            <person name="Devlin R.H."/>
        </authorList>
    </citation>
    <scope>NUCLEOTIDE SEQUENCE [LARGE SCALE GENOMIC DNA]</scope>
</reference>
<accession>A0AAZ3RZ65</accession>
<feature type="compositionally biased region" description="Polar residues" evidence="1">
    <location>
        <begin position="16"/>
        <end position="30"/>
    </location>
</feature>
<evidence type="ECO:0000313" key="3">
    <source>
        <dbReference type="Ensembl" id="ENSOTSP00005146776.1"/>
    </source>
</evidence>
<name>A0AAZ3RZ65_ONCTS</name>
<feature type="compositionally biased region" description="Basic and acidic residues" evidence="1">
    <location>
        <begin position="163"/>
        <end position="174"/>
    </location>
</feature>
<proteinExistence type="predicted"/>
<feature type="compositionally biased region" description="Basic and acidic residues" evidence="1">
    <location>
        <begin position="192"/>
        <end position="203"/>
    </location>
</feature>
<feature type="region of interest" description="Disordered" evidence="1">
    <location>
        <begin position="138"/>
        <end position="227"/>
    </location>
</feature>
<dbReference type="PROSITE" id="PS50021">
    <property type="entry name" value="CH"/>
    <property type="match status" value="1"/>
</dbReference>
<organism evidence="3 4">
    <name type="scientific">Oncorhynchus tshawytscha</name>
    <name type="common">Chinook salmon</name>
    <name type="synonym">Salmo tshawytscha</name>
    <dbReference type="NCBI Taxonomy" id="74940"/>
    <lineage>
        <taxon>Eukaryota</taxon>
        <taxon>Metazoa</taxon>
        <taxon>Chordata</taxon>
        <taxon>Craniata</taxon>
        <taxon>Vertebrata</taxon>
        <taxon>Euteleostomi</taxon>
        <taxon>Actinopterygii</taxon>
        <taxon>Neopterygii</taxon>
        <taxon>Teleostei</taxon>
        <taxon>Protacanthopterygii</taxon>
        <taxon>Salmoniformes</taxon>
        <taxon>Salmonidae</taxon>
        <taxon>Salmoninae</taxon>
        <taxon>Oncorhynchus</taxon>
    </lineage>
</organism>
<dbReference type="GO" id="GO:0005929">
    <property type="term" value="C:cilium"/>
    <property type="evidence" value="ECO:0007669"/>
    <property type="project" value="TreeGrafter"/>
</dbReference>
<sequence length="743" mass="82907">MVLKDGSRVKPLSVSLPHNGTVPPQTHTEPQTPISCTVTFCSPQPLDLSSHITFLDHLNNRFRVEVCATADNSLLTVWPYLALHRSEQQIVLKSGCLSGCSGESGPSQMTGKAVLQPCYSPSPLSRYTSSSSTFAFLSSTSNHSTSDSGDSRSRTGSAGPGPRRKEDWPQKETEGVTDQQQGIPVFPGPGPRRKEDWPQKETEGVTDQQQGIPVFPGPGPRRKEDWPQKETEGVTDQQQGIPVFPGQDSEEGLYYHSILQAVQKWFSQFGWSRGPNPISLPRSLRRVVCRVQTVDSSSSEWRNSYLMSQGKDTRTIYDMLRHLSGQTLPGVSTNQSLPCNLTERVQQLLHWNTVLLAFLRRQGACLSHIRPEYLLDSQEFSHWSSLQAQSQCDQRGLDYSSKVFESLSKRAWMDVLLQTYKVLVLPRVTEGPLSLGLQSCDSGSMEQQVPRIDPMPLTSNVYSTWERRLLTWLNLHYHSMRTTVWSPLTSTGDVPSARWVVNFDLDLADGLVLAAVLAAYCPFLIPSHLQRMYTSISRLEQNLHNSIILSQAFTLLCLDIDIQPTELSDSNPVLMLMLCVYLYEKLPQYLPRRTITLSGSLHHTFTKQVRLKSPSSRTMFYHASIVGKEAHHFSLPQGASITIPPKGRCVEVTVQYSCSFLRPMEAVLLLTSRSASSASPSGATLAFSLKTQVTHITPSGIVKCKSPCYQLKELQLKVKNPFSKDATFRVVLVESKANILQVE</sequence>
<dbReference type="Gene3D" id="1.10.418.10">
    <property type="entry name" value="Calponin-like domain"/>
    <property type="match status" value="1"/>
</dbReference>
<dbReference type="GeneTree" id="ENSGT00940000163254"/>
<keyword evidence="4" id="KW-1185">Reference proteome</keyword>
<protein>
    <recommendedName>
        <fullName evidence="2">Calponin-homology (CH) domain-containing protein</fullName>
    </recommendedName>
</protein>
<dbReference type="PANTHER" id="PTHR45912:SF3">
    <property type="entry name" value="CILIA- AND FLAGELLA-ASSOCIATED PROTEIN 47"/>
    <property type="match status" value="1"/>
</dbReference>
<dbReference type="SUPFAM" id="SSF47576">
    <property type="entry name" value="Calponin-homology domain, CH-domain"/>
    <property type="match status" value="1"/>
</dbReference>
<dbReference type="InterPro" id="IPR036872">
    <property type="entry name" value="CH_dom_sf"/>
</dbReference>
<evidence type="ECO:0000256" key="1">
    <source>
        <dbReference type="SAM" id="MobiDB-lite"/>
    </source>
</evidence>